<reference evidence="7" key="2">
    <citation type="journal article" date="2020" name="mSystems">
        <title>Genome- and Community-Level Interaction Insights into Carbon Utilization and Element Cycling Functions of Hydrothermarchaeota in Hydrothermal Sediment.</title>
        <authorList>
            <person name="Zhou Z."/>
            <person name="Liu Y."/>
            <person name="Xu W."/>
            <person name="Pan J."/>
            <person name="Luo Z.H."/>
            <person name="Li M."/>
        </authorList>
    </citation>
    <scope>NUCLEOTIDE SEQUENCE [LARGE SCALE GENOMIC DNA]</scope>
    <source>
        <strain evidence="7">HyVt-219</strain>
    </source>
</reference>
<feature type="domain" description="HTH cro/C1-type" evidence="6">
    <location>
        <begin position="3"/>
        <end position="46"/>
    </location>
</feature>
<dbReference type="PROSITE" id="PS50943">
    <property type="entry name" value="HTH_CROC1"/>
    <property type="match status" value="1"/>
</dbReference>
<evidence type="ECO:0000256" key="4">
    <source>
        <dbReference type="ARBA" id="ARBA00023163"/>
    </source>
</evidence>
<evidence type="ECO:0000259" key="6">
    <source>
        <dbReference type="PROSITE" id="PS50943"/>
    </source>
</evidence>
<gene>
    <name evidence="8" type="ORF">DRI96_00305</name>
    <name evidence="7" type="ORF">ENG47_02665</name>
</gene>
<dbReference type="Gene3D" id="3.40.50.2300">
    <property type="match status" value="2"/>
</dbReference>
<dbReference type="PROSITE" id="PS00356">
    <property type="entry name" value="HTH_LACI_1"/>
    <property type="match status" value="1"/>
</dbReference>
<comment type="caution">
    <text evidence="8">The sequence shown here is derived from an EMBL/GenBank/DDBJ whole genome shotgun (WGS) entry which is preliminary data.</text>
</comment>
<dbReference type="InterPro" id="IPR001761">
    <property type="entry name" value="Peripla_BP/Lac1_sug-bd_dom"/>
</dbReference>
<dbReference type="CDD" id="cd06267">
    <property type="entry name" value="PBP1_LacI_sugar_binding-like"/>
    <property type="match status" value="1"/>
</dbReference>
<keyword evidence="2" id="KW-0805">Transcription regulation</keyword>
<evidence type="ECO:0000256" key="3">
    <source>
        <dbReference type="ARBA" id="ARBA00023125"/>
    </source>
</evidence>
<dbReference type="SUPFAM" id="SSF47413">
    <property type="entry name" value="lambda repressor-like DNA-binding domains"/>
    <property type="match status" value="1"/>
</dbReference>
<dbReference type="SMART" id="SM00354">
    <property type="entry name" value="HTH_LACI"/>
    <property type="match status" value="1"/>
</dbReference>
<dbReference type="Pfam" id="PF00532">
    <property type="entry name" value="Peripla_BP_1"/>
    <property type="match status" value="1"/>
</dbReference>
<protein>
    <submittedName>
        <fullName evidence="8">LacI family transcriptional regulator</fullName>
    </submittedName>
</protein>
<dbReference type="PRINTS" id="PR00036">
    <property type="entry name" value="HTHLACI"/>
</dbReference>
<dbReference type="PANTHER" id="PTHR30146">
    <property type="entry name" value="LACI-RELATED TRANSCRIPTIONAL REPRESSOR"/>
    <property type="match status" value="1"/>
</dbReference>
<sequence>MSTLKDVAKEAGVSVPTVSRVINNYRYIRETTRKRVLEAIEKLSYHPNIVAKNLKQGKTNSIGFILPDISNSFFAMVTVGIEKVLRKNGYHLILCNTDGRHELEVDSLKLVISKKVEGIILATIGTTGELTGKIIHHLKIPVVVIDNKMKGLKTDVVLHDNIGGAQQLTSHLIAHGHKRIAFIGGPLNETSGKKRLEGYKRALIKNGLPVIKELIKIGDWRKDSGFQLTRELLNLSDKPTGIVAANTYMALGVLLALREEGLKVPKDIALVSFDDLEFVSALDPPLTTLKSLDTKIGEVAADLLLKRIKNRNEKEIQEIYLPTELVIRNSCGCKVTKQKL</sequence>
<reference evidence="8 9" key="1">
    <citation type="submission" date="2018-06" db="EMBL/GenBank/DDBJ databases">
        <title>Extensive metabolic versatility and redundancy in microbially diverse, dynamic hydrothermal sediments.</title>
        <authorList>
            <person name="Dombrowski N."/>
            <person name="Teske A."/>
            <person name="Baker B.J."/>
        </authorList>
    </citation>
    <scope>NUCLEOTIDE SEQUENCE [LARGE SCALE GENOMIC DNA]</scope>
    <source>
        <strain evidence="8">B19_G9</strain>
    </source>
</reference>
<dbReference type="Proteomes" id="UP000885660">
    <property type="component" value="Unassembled WGS sequence"/>
</dbReference>
<dbReference type="PANTHER" id="PTHR30146:SF148">
    <property type="entry name" value="HTH-TYPE TRANSCRIPTIONAL REPRESSOR PURR-RELATED"/>
    <property type="match status" value="1"/>
</dbReference>
<name>A0A662DKZ4_UNCAE</name>
<keyword evidence="4" id="KW-0804">Transcription</keyword>
<evidence type="ECO:0000256" key="2">
    <source>
        <dbReference type="ARBA" id="ARBA00023015"/>
    </source>
</evidence>
<keyword evidence="3" id="KW-0238">DNA-binding</keyword>
<dbReference type="EMBL" id="DRBC01000158">
    <property type="protein sequence ID" value="HDN84648.1"/>
    <property type="molecule type" value="Genomic_DNA"/>
</dbReference>
<keyword evidence="1" id="KW-0678">Repressor</keyword>
<dbReference type="Proteomes" id="UP000267654">
    <property type="component" value="Unassembled WGS sequence"/>
</dbReference>
<proteinExistence type="predicted"/>
<evidence type="ECO:0000313" key="9">
    <source>
        <dbReference type="Proteomes" id="UP000267654"/>
    </source>
</evidence>
<dbReference type="PROSITE" id="PS50932">
    <property type="entry name" value="HTH_LACI_2"/>
    <property type="match status" value="1"/>
</dbReference>
<dbReference type="GO" id="GO:0003700">
    <property type="term" value="F:DNA-binding transcription factor activity"/>
    <property type="evidence" value="ECO:0007669"/>
    <property type="project" value="TreeGrafter"/>
</dbReference>
<dbReference type="Gene3D" id="1.10.260.40">
    <property type="entry name" value="lambda repressor-like DNA-binding domains"/>
    <property type="match status" value="1"/>
</dbReference>
<dbReference type="InterPro" id="IPR001387">
    <property type="entry name" value="Cro/C1-type_HTH"/>
</dbReference>
<feature type="domain" description="HTH lacI-type" evidence="5">
    <location>
        <begin position="2"/>
        <end position="56"/>
    </location>
</feature>
<dbReference type="CDD" id="cd01392">
    <property type="entry name" value="HTH_LacI"/>
    <property type="match status" value="1"/>
</dbReference>
<dbReference type="Pfam" id="PF00356">
    <property type="entry name" value="LacI"/>
    <property type="match status" value="1"/>
</dbReference>
<evidence type="ECO:0000256" key="1">
    <source>
        <dbReference type="ARBA" id="ARBA00022491"/>
    </source>
</evidence>
<evidence type="ECO:0000313" key="8">
    <source>
        <dbReference type="EMBL" id="RLE15197.1"/>
    </source>
</evidence>
<evidence type="ECO:0000259" key="5">
    <source>
        <dbReference type="PROSITE" id="PS50932"/>
    </source>
</evidence>
<dbReference type="GO" id="GO:0000976">
    <property type="term" value="F:transcription cis-regulatory region binding"/>
    <property type="evidence" value="ECO:0007669"/>
    <property type="project" value="TreeGrafter"/>
</dbReference>
<accession>A0A662DKZ4</accession>
<dbReference type="InterPro" id="IPR000843">
    <property type="entry name" value="HTH_LacI"/>
</dbReference>
<dbReference type="AlphaFoldDB" id="A0A662DKZ4"/>
<evidence type="ECO:0000313" key="7">
    <source>
        <dbReference type="EMBL" id="HDN84648.1"/>
    </source>
</evidence>
<dbReference type="EMBL" id="QMQB01000006">
    <property type="protein sequence ID" value="RLE15197.1"/>
    <property type="molecule type" value="Genomic_DNA"/>
</dbReference>
<organism evidence="8 9">
    <name type="scientific">Aerophobetes bacterium</name>
    <dbReference type="NCBI Taxonomy" id="2030807"/>
    <lineage>
        <taxon>Bacteria</taxon>
        <taxon>Candidatus Aerophobota</taxon>
    </lineage>
</organism>
<dbReference type="InterPro" id="IPR028082">
    <property type="entry name" value="Peripla_BP_I"/>
</dbReference>
<dbReference type="SUPFAM" id="SSF53822">
    <property type="entry name" value="Periplasmic binding protein-like I"/>
    <property type="match status" value="1"/>
</dbReference>
<dbReference type="InterPro" id="IPR010982">
    <property type="entry name" value="Lambda_DNA-bd_dom_sf"/>
</dbReference>